<dbReference type="GO" id="GO:0003677">
    <property type="term" value="F:DNA binding"/>
    <property type="evidence" value="ECO:0007669"/>
    <property type="project" value="InterPro"/>
</dbReference>
<dbReference type="EMBL" id="CP002083">
    <property type="protein sequence ID" value="ADJ24803.1"/>
    <property type="molecule type" value="Genomic_DNA"/>
</dbReference>
<organism evidence="3 4">
    <name type="scientific">Hyphomicrobium denitrificans (strain ATCC 51888 / DSM 1869 / NCIMB 11706 / TK 0415)</name>
    <dbReference type="NCBI Taxonomy" id="582899"/>
    <lineage>
        <taxon>Bacteria</taxon>
        <taxon>Pseudomonadati</taxon>
        <taxon>Pseudomonadota</taxon>
        <taxon>Alphaproteobacteria</taxon>
        <taxon>Hyphomicrobiales</taxon>
        <taxon>Hyphomicrobiaceae</taxon>
        <taxon>Hyphomicrobium</taxon>
    </lineage>
</organism>
<name>D8JVE9_HYPDA</name>
<dbReference type="InterPro" id="IPR046367">
    <property type="entry name" value="GapR-like_DNA-bd"/>
</dbReference>
<dbReference type="Pfam" id="PF10073">
    <property type="entry name" value="GapR_DNA-bd"/>
    <property type="match status" value="1"/>
</dbReference>
<gene>
    <name evidence="3" type="ordered locus">Hden_3008</name>
</gene>
<proteinExistence type="predicted"/>
<protein>
    <recommendedName>
        <fullName evidence="2">GapR-like DNA-binding domain-containing protein</fullName>
    </recommendedName>
</protein>
<feature type="domain" description="GapR-like DNA-binding" evidence="2">
    <location>
        <begin position="28"/>
        <end position="86"/>
    </location>
</feature>
<accession>D8JVE9</accession>
<dbReference type="RefSeq" id="WP_013216962.1">
    <property type="nucleotide sequence ID" value="NC_014313.1"/>
</dbReference>
<reference evidence="4" key="1">
    <citation type="journal article" date="2011" name="J. Bacteriol.">
        <title>Genome sequences of eight morphologically diverse alphaproteobacteria.</title>
        <authorList>
            <consortium name="US DOE Joint Genome Institute"/>
            <person name="Brown P.J."/>
            <person name="Kysela D.T."/>
            <person name="Buechlein A."/>
            <person name="Hemmerich C."/>
            <person name="Brun Y.V."/>
        </authorList>
    </citation>
    <scope>NUCLEOTIDE SEQUENCE [LARGE SCALE GENOMIC DNA]</scope>
    <source>
        <strain evidence="4">ATCC 51888 / DSM 1869 / NCIB 11706 / TK 0415</strain>
    </source>
</reference>
<evidence type="ECO:0000259" key="2">
    <source>
        <dbReference type="Pfam" id="PF10073"/>
    </source>
</evidence>
<dbReference type="AlphaFoldDB" id="D8JVE9"/>
<keyword evidence="4" id="KW-1185">Reference proteome</keyword>
<dbReference type="KEGG" id="hdn:Hden_3008"/>
<feature type="compositionally biased region" description="Basic and acidic residues" evidence="1">
    <location>
        <begin position="95"/>
        <end position="110"/>
    </location>
</feature>
<evidence type="ECO:0000313" key="3">
    <source>
        <dbReference type="EMBL" id="ADJ24803.1"/>
    </source>
</evidence>
<dbReference type="OrthoDB" id="9813793at2"/>
<dbReference type="STRING" id="582899.Hden_3008"/>
<evidence type="ECO:0000256" key="1">
    <source>
        <dbReference type="SAM" id="MobiDB-lite"/>
    </source>
</evidence>
<dbReference type="Proteomes" id="UP000002033">
    <property type="component" value="Chromosome"/>
</dbReference>
<feature type="region of interest" description="Disordered" evidence="1">
    <location>
        <begin position="95"/>
        <end position="130"/>
    </location>
</feature>
<dbReference type="HOGENOM" id="CLU_1956619_0_0_5"/>
<sequence length="130" mass="14238">MSDETLTLGANANADLKGRAEELAGVLDDIAELQDRAKEIKSDAKAEGYDMKVFNQVVKEKRRGASFQCSQLEMELVLDTYRSALGLPVTLEDAQKRAAEDAGELPEPKKEKKAKRGGDVVPFKGNKDLN</sequence>
<evidence type="ECO:0000313" key="4">
    <source>
        <dbReference type="Proteomes" id="UP000002033"/>
    </source>
</evidence>